<evidence type="ECO:0000313" key="2">
    <source>
        <dbReference type="EMBL" id="KAH3681037.1"/>
    </source>
</evidence>
<sequence>MSGIQTLSLVPSYAVYATNVTTNSTTNGTSSSSSSSASASHSSSSSGASSIQLSWKAGVAIGALVASPVILSLGL</sequence>
<keyword evidence="3" id="KW-1185">Reference proteome</keyword>
<dbReference type="AlphaFoldDB" id="A0A9P8PZH2"/>
<organism evidence="2 3">
    <name type="scientific">Wickerhamomyces mucosus</name>
    <dbReference type="NCBI Taxonomy" id="1378264"/>
    <lineage>
        <taxon>Eukaryota</taxon>
        <taxon>Fungi</taxon>
        <taxon>Dikarya</taxon>
        <taxon>Ascomycota</taxon>
        <taxon>Saccharomycotina</taxon>
        <taxon>Saccharomycetes</taxon>
        <taxon>Phaffomycetales</taxon>
        <taxon>Wickerhamomycetaceae</taxon>
        <taxon>Wickerhamomyces</taxon>
    </lineage>
</organism>
<reference evidence="2" key="2">
    <citation type="submission" date="2021-01" db="EMBL/GenBank/DDBJ databases">
        <authorList>
            <person name="Schikora-Tamarit M.A."/>
        </authorList>
    </citation>
    <scope>NUCLEOTIDE SEQUENCE</scope>
    <source>
        <strain evidence="2">CBS6341</strain>
    </source>
</reference>
<protein>
    <submittedName>
        <fullName evidence="2">Uncharacterized protein</fullName>
    </submittedName>
</protein>
<reference evidence="2" key="1">
    <citation type="journal article" date="2021" name="Open Biol.">
        <title>Shared evolutionary footprints suggest mitochondrial oxidative damage underlies multiple complex I losses in fungi.</title>
        <authorList>
            <person name="Schikora-Tamarit M.A."/>
            <person name="Marcet-Houben M."/>
            <person name="Nosek J."/>
            <person name="Gabaldon T."/>
        </authorList>
    </citation>
    <scope>NUCLEOTIDE SEQUENCE</scope>
    <source>
        <strain evidence="2">CBS6341</strain>
    </source>
</reference>
<evidence type="ECO:0000256" key="1">
    <source>
        <dbReference type="SAM" id="MobiDB-lite"/>
    </source>
</evidence>
<evidence type="ECO:0000313" key="3">
    <source>
        <dbReference type="Proteomes" id="UP000769528"/>
    </source>
</evidence>
<comment type="caution">
    <text evidence="2">The sequence shown here is derived from an EMBL/GenBank/DDBJ whole genome shotgun (WGS) entry which is preliminary data.</text>
</comment>
<name>A0A9P8PZH2_9ASCO</name>
<accession>A0A9P8PZH2</accession>
<gene>
    <name evidence="2" type="ORF">WICMUC_000018</name>
</gene>
<dbReference type="EMBL" id="JAEUBF010000002">
    <property type="protein sequence ID" value="KAH3681037.1"/>
    <property type="molecule type" value="Genomic_DNA"/>
</dbReference>
<feature type="region of interest" description="Disordered" evidence="1">
    <location>
        <begin position="22"/>
        <end position="48"/>
    </location>
</feature>
<dbReference type="Proteomes" id="UP000769528">
    <property type="component" value="Unassembled WGS sequence"/>
</dbReference>
<proteinExistence type="predicted"/>